<dbReference type="InterPro" id="IPR011042">
    <property type="entry name" value="6-blade_b-propeller_TolB-like"/>
</dbReference>
<dbReference type="PANTHER" id="PTHR42776:SF27">
    <property type="entry name" value="DIPEPTIDYL PEPTIDASE FAMILY MEMBER 6"/>
    <property type="match status" value="1"/>
</dbReference>
<evidence type="ECO:0000259" key="2">
    <source>
        <dbReference type="Pfam" id="PF00326"/>
    </source>
</evidence>
<keyword evidence="1" id="KW-0378">Hydrolase</keyword>
<dbReference type="RefSeq" id="WP_204403597.1">
    <property type="nucleotide sequence ID" value="NZ_JAFBEE010000019.1"/>
</dbReference>
<gene>
    <name evidence="3" type="ORF">JOC73_002472</name>
</gene>
<evidence type="ECO:0000313" key="3">
    <source>
        <dbReference type="EMBL" id="MBM7615898.1"/>
    </source>
</evidence>
<proteinExistence type="predicted"/>
<organism evidence="3 4">
    <name type="scientific">Alkaliphilus hydrothermalis</name>
    <dbReference type="NCBI Taxonomy" id="1482730"/>
    <lineage>
        <taxon>Bacteria</taxon>
        <taxon>Bacillati</taxon>
        <taxon>Bacillota</taxon>
        <taxon>Clostridia</taxon>
        <taxon>Peptostreptococcales</taxon>
        <taxon>Natronincolaceae</taxon>
        <taxon>Alkaliphilus</taxon>
    </lineage>
</organism>
<dbReference type="InterPro" id="IPR001375">
    <property type="entry name" value="Peptidase_S9_cat"/>
</dbReference>
<dbReference type="Gene3D" id="2.120.10.30">
    <property type="entry name" value="TolB, C-terminal domain"/>
    <property type="match status" value="1"/>
</dbReference>
<reference evidence="3 4" key="1">
    <citation type="submission" date="2021-01" db="EMBL/GenBank/DDBJ databases">
        <title>Genomic Encyclopedia of Type Strains, Phase IV (KMG-IV): sequencing the most valuable type-strain genomes for metagenomic binning, comparative biology and taxonomic classification.</title>
        <authorList>
            <person name="Goeker M."/>
        </authorList>
    </citation>
    <scope>NUCLEOTIDE SEQUENCE [LARGE SCALE GENOMIC DNA]</scope>
    <source>
        <strain evidence="3 4">DSM 25890</strain>
    </source>
</reference>
<name>A0ABS2NSH6_9FIRM</name>
<dbReference type="SUPFAM" id="SSF82171">
    <property type="entry name" value="DPP6 N-terminal domain-like"/>
    <property type="match status" value="1"/>
</dbReference>
<protein>
    <submittedName>
        <fullName evidence="3">Dipeptidyl aminopeptidase/acylaminoacyl peptidase</fullName>
    </submittedName>
</protein>
<dbReference type="SUPFAM" id="SSF53474">
    <property type="entry name" value="alpha/beta-Hydrolases"/>
    <property type="match status" value="1"/>
</dbReference>
<dbReference type="EMBL" id="JAFBEE010000019">
    <property type="protein sequence ID" value="MBM7615898.1"/>
    <property type="molecule type" value="Genomic_DNA"/>
</dbReference>
<dbReference type="InterPro" id="IPR029058">
    <property type="entry name" value="AB_hydrolase_fold"/>
</dbReference>
<sequence>MERIELKDFTHFKFLSDIQHAPKGKAACFVLHESDVEENKYSSNLWLRWADNKLTPLTTLQEERNFTWRQDGERILFPSMRDAKDKEKAKNGEIFTQFYEININGGEAQKTFRVNKRVTSIHEINEDTFLMTVVFDPYSKDLEGLDGATKQEEMKRRKEELDYEVFEEIPFWSNGGGYTNKKRNRLYLYNAKENKLEAITDETMVVYGIRFNSDRTKIIFTGNFFTDKMELVNHLFIYDLGSKKLEKIDFLPTVIQSSANFIEDNKIIYVGRPNGKFGLNENTKIYLADLDEKTVKCLTPDLDYSINSSVGSDCRFGGGEPVKLEGGYLYFVTTEGEYSILNRINQEGVIEKLTGQNGSVDSYSVKGDEILFIGLRGQNLQEIYLLEEQEEKKISQFNDEFMKTKKVIKPEKLTIETDQDVMIDGWIMKPADFDANKKYPAILNIHGGPKTVYSDVYYHEMQYWANEGYVVFFCNPRGSDGKGNEFVDIRGKYGTIDYDDIMKFTDAVIEKCDFIDTESIGVTGGSYGGFMTNWIIGHTHRFKAAASQRSIANWTSFFGTTDIGYFFADDQITATPWNTQEKLWKHSPLAYADKVKTPTLFIHAEADYRCWVVEGMQMFTALKFHGVPSRMCMFREENHELSRSGKPKHRIRRLEEITNWFNQYLKAE</sequence>
<comment type="caution">
    <text evidence="3">The sequence shown here is derived from an EMBL/GenBank/DDBJ whole genome shotgun (WGS) entry which is preliminary data.</text>
</comment>
<accession>A0ABS2NSH6</accession>
<feature type="domain" description="Peptidase S9 prolyl oligopeptidase catalytic" evidence="2">
    <location>
        <begin position="458"/>
        <end position="667"/>
    </location>
</feature>
<keyword evidence="3" id="KW-0645">Protease</keyword>
<evidence type="ECO:0000256" key="1">
    <source>
        <dbReference type="ARBA" id="ARBA00022801"/>
    </source>
</evidence>
<dbReference type="GO" id="GO:0004177">
    <property type="term" value="F:aminopeptidase activity"/>
    <property type="evidence" value="ECO:0007669"/>
    <property type="project" value="UniProtKB-KW"/>
</dbReference>
<dbReference type="Proteomes" id="UP001314796">
    <property type="component" value="Unassembled WGS sequence"/>
</dbReference>
<dbReference type="Pfam" id="PF00326">
    <property type="entry name" value="Peptidase_S9"/>
    <property type="match status" value="1"/>
</dbReference>
<evidence type="ECO:0000313" key="4">
    <source>
        <dbReference type="Proteomes" id="UP001314796"/>
    </source>
</evidence>
<dbReference type="PANTHER" id="PTHR42776">
    <property type="entry name" value="SERINE PEPTIDASE S9 FAMILY MEMBER"/>
    <property type="match status" value="1"/>
</dbReference>
<dbReference type="Gene3D" id="3.40.50.1820">
    <property type="entry name" value="alpha/beta hydrolase"/>
    <property type="match status" value="1"/>
</dbReference>
<keyword evidence="4" id="KW-1185">Reference proteome</keyword>
<keyword evidence="3" id="KW-0031">Aminopeptidase</keyword>